<reference evidence="10 11" key="1">
    <citation type="submission" date="2023-03" db="EMBL/GenBank/DDBJ databases">
        <title>Bacillus Genome Sequencing.</title>
        <authorList>
            <person name="Dunlap C."/>
        </authorList>
    </citation>
    <scope>NUCLEOTIDE SEQUENCE [LARGE SCALE GENOMIC DNA]</scope>
    <source>
        <strain evidence="10 11">BD-533</strain>
    </source>
</reference>
<feature type="transmembrane region" description="Helical" evidence="7">
    <location>
        <begin position="31"/>
        <end position="51"/>
    </location>
</feature>
<keyword evidence="5 7" id="KW-1133">Transmembrane helix</keyword>
<dbReference type="SMART" id="SM00155">
    <property type="entry name" value="PLDc"/>
    <property type="match status" value="2"/>
</dbReference>
<evidence type="ECO:0000256" key="2">
    <source>
        <dbReference type="ARBA" id="ARBA00022679"/>
    </source>
</evidence>
<dbReference type="Proteomes" id="UP001338137">
    <property type="component" value="Unassembled WGS sequence"/>
</dbReference>
<accession>A0ABU6FZW8</accession>
<dbReference type="PROSITE" id="PS50035">
    <property type="entry name" value="PLD"/>
    <property type="match status" value="2"/>
</dbReference>
<dbReference type="InterPro" id="IPR022924">
    <property type="entry name" value="Cardiolipin_synthase"/>
</dbReference>
<dbReference type="CDD" id="cd09110">
    <property type="entry name" value="PLDc_CLS_1"/>
    <property type="match status" value="1"/>
</dbReference>
<dbReference type="EMBL" id="JARLKY010000021">
    <property type="protein sequence ID" value="MEC0227456.1"/>
    <property type="molecule type" value="Genomic_DNA"/>
</dbReference>
<keyword evidence="4" id="KW-0677">Repeat</keyword>
<keyword evidence="6 7" id="KW-0472">Membrane</keyword>
<dbReference type="PANTHER" id="PTHR21248">
    <property type="entry name" value="CARDIOLIPIN SYNTHASE"/>
    <property type="match status" value="1"/>
</dbReference>
<keyword evidence="7" id="KW-0594">Phospholipid biosynthesis</keyword>
<sequence>MVWVVIILMLFIFQTATILIGEYKRPAKTVAWLLVLFIFPIIGFIMYYFMAKEYSQRKMVRRKGRRKMSEMKHQWMGSNGSDAVFGKGKYELFEDTRLCGLLYNIPGSPITMHNRTEVLTNADVTYEAMLQAIEVAQNHIHFEFYTIRDDEIGRKFQDALIRKAKQGVQVRVIYDGVGSYSLSAAYINKFKQAGVSIHPFLRPLIAFFDKRMNYRNHRKIIVIDGLVGFLGGINIGNEYVGADPKLGFWRDTHLKLYGDSVYYLQQTFMTDWLFVSSERLIDNTLFPEHNEPKASLAQVISSGPDAHWDAIQEMFFAGIVAAKKRVYMTTPYFIPDPSITMALKTAVISGVDVRIILPYKADSRIVQYASRSYLLELMQAGVQFYLYRKGFIHAKVMIIDHLMATVGTANVDMRSFFSNFEINAVMFDTAVIERLEDDFFMDLKDSEELKLAEFEQRSRMEKGKEIIARLLSPLF</sequence>
<evidence type="ECO:0000256" key="5">
    <source>
        <dbReference type="ARBA" id="ARBA00022989"/>
    </source>
</evidence>
<feature type="active site" evidence="7">
    <location>
        <position position="393"/>
    </location>
</feature>
<feature type="active site" evidence="7">
    <location>
        <position position="217"/>
    </location>
</feature>
<evidence type="ECO:0000313" key="10">
    <source>
        <dbReference type="EMBL" id="MEC0227456.1"/>
    </source>
</evidence>
<feature type="domain" description="PLD phosphodiesterase" evidence="9">
    <location>
        <begin position="388"/>
        <end position="415"/>
    </location>
</feature>
<dbReference type="CDD" id="cd09112">
    <property type="entry name" value="PLDc_CLS_2"/>
    <property type="match status" value="1"/>
</dbReference>
<evidence type="ECO:0000256" key="4">
    <source>
        <dbReference type="ARBA" id="ARBA00022737"/>
    </source>
</evidence>
<evidence type="ECO:0000256" key="8">
    <source>
        <dbReference type="NCBIfam" id="TIGR04265"/>
    </source>
</evidence>
<comment type="caution">
    <text evidence="7">Lacks conserved residue(s) required for the propagation of feature annotation.</text>
</comment>
<dbReference type="InterPro" id="IPR030874">
    <property type="entry name" value="Cardiolipin_synth_Firmi"/>
</dbReference>
<evidence type="ECO:0000256" key="3">
    <source>
        <dbReference type="ARBA" id="ARBA00022692"/>
    </source>
</evidence>
<evidence type="ECO:0000313" key="11">
    <source>
        <dbReference type="Proteomes" id="UP001338137"/>
    </source>
</evidence>
<keyword evidence="1 7" id="KW-1003">Cell membrane</keyword>
<comment type="catalytic activity">
    <reaction evidence="7">
        <text>2 a 1,2-diacyl-sn-glycero-3-phospho-(1'-sn-glycerol) = a cardiolipin + glycerol</text>
        <dbReference type="Rhea" id="RHEA:31451"/>
        <dbReference type="ChEBI" id="CHEBI:17754"/>
        <dbReference type="ChEBI" id="CHEBI:62237"/>
        <dbReference type="ChEBI" id="CHEBI:64716"/>
    </reaction>
</comment>
<organism evidence="10 11">
    <name type="scientific">Paenibacillus alba</name>
    <dbReference type="NCBI Taxonomy" id="1197127"/>
    <lineage>
        <taxon>Bacteria</taxon>
        <taxon>Bacillati</taxon>
        <taxon>Bacillota</taxon>
        <taxon>Bacilli</taxon>
        <taxon>Bacillales</taxon>
        <taxon>Paenibacillaceae</taxon>
        <taxon>Paenibacillus</taxon>
    </lineage>
</organism>
<keyword evidence="2 7" id="KW-0808">Transferase</keyword>
<dbReference type="NCBIfam" id="TIGR04265">
    <property type="entry name" value="bac_cardiolipin"/>
    <property type="match status" value="1"/>
</dbReference>
<comment type="caution">
    <text evidence="10">The sequence shown here is derived from an EMBL/GenBank/DDBJ whole genome shotgun (WGS) entry which is preliminary data.</text>
</comment>
<dbReference type="SUPFAM" id="SSF56024">
    <property type="entry name" value="Phospholipase D/nuclease"/>
    <property type="match status" value="2"/>
</dbReference>
<keyword evidence="7" id="KW-0444">Lipid biosynthesis</keyword>
<feature type="active site" evidence="7">
    <location>
        <position position="395"/>
    </location>
</feature>
<dbReference type="Gene3D" id="3.30.870.10">
    <property type="entry name" value="Endonuclease Chain A"/>
    <property type="match status" value="2"/>
</dbReference>
<proteinExistence type="inferred from homology"/>
<dbReference type="InterPro" id="IPR001736">
    <property type="entry name" value="PLipase_D/transphosphatidylase"/>
</dbReference>
<keyword evidence="7" id="KW-1208">Phospholipid metabolism</keyword>
<dbReference type="RefSeq" id="WP_326071781.1">
    <property type="nucleotide sequence ID" value="NZ_JARLKY010000021.1"/>
</dbReference>
<name>A0ABU6FZW8_9BACL</name>
<feature type="active site" evidence="7">
    <location>
        <position position="400"/>
    </location>
</feature>
<evidence type="ECO:0000256" key="6">
    <source>
        <dbReference type="ARBA" id="ARBA00023136"/>
    </source>
</evidence>
<protein>
    <recommendedName>
        <fullName evidence="7 8">Cardiolipin synthase</fullName>
        <shortName evidence="7">CL synthase</shortName>
        <ecNumber evidence="7 8">2.7.8.-</ecNumber>
    </recommendedName>
</protein>
<dbReference type="PANTHER" id="PTHR21248:SF20">
    <property type="entry name" value="CARDIOLIPIN SYNTHASE YWIE-RELATED"/>
    <property type="match status" value="1"/>
</dbReference>
<feature type="active site" evidence="7">
    <location>
        <position position="224"/>
    </location>
</feature>
<gene>
    <name evidence="10" type="primary">cls</name>
    <name evidence="10" type="ORF">P4I72_10005</name>
</gene>
<dbReference type="HAMAP" id="MF_01916">
    <property type="entry name" value="Cardiolipin_synth_Cls"/>
    <property type="match status" value="1"/>
</dbReference>
<evidence type="ECO:0000256" key="1">
    <source>
        <dbReference type="ARBA" id="ARBA00022475"/>
    </source>
</evidence>
<keyword evidence="7" id="KW-0443">Lipid metabolism</keyword>
<comment type="function">
    <text evidence="7">Catalyzes the reversible phosphatidyl group transfer from one phosphatidylglycerol molecule to another to form cardiolipin (CL) (diphosphatidylglycerol) and glycerol.</text>
</comment>
<evidence type="ECO:0000259" key="9">
    <source>
        <dbReference type="PROSITE" id="PS50035"/>
    </source>
</evidence>
<keyword evidence="11" id="KW-1185">Reference proteome</keyword>
<dbReference type="InterPro" id="IPR025202">
    <property type="entry name" value="PLD-like_dom"/>
</dbReference>
<evidence type="ECO:0000256" key="7">
    <source>
        <dbReference type="HAMAP-Rule" id="MF_01916"/>
    </source>
</evidence>
<dbReference type="Pfam" id="PF13091">
    <property type="entry name" value="PLDc_2"/>
    <property type="match status" value="2"/>
</dbReference>
<feature type="domain" description="PLD phosphodiesterase" evidence="9">
    <location>
        <begin position="212"/>
        <end position="239"/>
    </location>
</feature>
<feature type="active site" evidence="7">
    <location>
        <position position="219"/>
    </location>
</feature>
<comment type="similarity">
    <text evidence="7">Belongs to the phospholipase D family. Cardiolipin synthase subfamily.</text>
</comment>
<dbReference type="EC" id="2.7.8.-" evidence="7 8"/>
<keyword evidence="3 7" id="KW-0812">Transmembrane</keyword>
<comment type="subcellular location">
    <subcellularLocation>
        <location evidence="7">Cell membrane</location>
        <topology evidence="7">Multi-pass membrane protein</topology>
    </subcellularLocation>
</comment>